<dbReference type="EMBL" id="GBRH01280440">
    <property type="protein sequence ID" value="JAD17455.1"/>
    <property type="molecule type" value="Transcribed_RNA"/>
</dbReference>
<evidence type="ECO:0000313" key="1">
    <source>
        <dbReference type="EMBL" id="JAD17455.1"/>
    </source>
</evidence>
<reference evidence="1" key="1">
    <citation type="submission" date="2014-09" db="EMBL/GenBank/DDBJ databases">
        <authorList>
            <person name="Magalhaes I.L.F."/>
            <person name="Oliveira U."/>
            <person name="Santos F.R."/>
            <person name="Vidigal T.H.D.A."/>
            <person name="Brescovit A.D."/>
            <person name="Santos A.J."/>
        </authorList>
    </citation>
    <scope>NUCLEOTIDE SEQUENCE</scope>
    <source>
        <tissue evidence="1">Shoot tissue taken approximately 20 cm above the soil surface</tissue>
    </source>
</reference>
<accession>A0A0A8XXQ5</accession>
<dbReference type="AlphaFoldDB" id="A0A0A8XXQ5"/>
<sequence length="43" mass="4784">MVQQLRIGTSCTAVPIDLDRLLIEAVGPSEVGPIFHRWDQCSM</sequence>
<protein>
    <submittedName>
        <fullName evidence="1">Uncharacterized protein</fullName>
    </submittedName>
</protein>
<organism evidence="1">
    <name type="scientific">Arundo donax</name>
    <name type="common">Giant reed</name>
    <name type="synonym">Donax arundinaceus</name>
    <dbReference type="NCBI Taxonomy" id="35708"/>
    <lineage>
        <taxon>Eukaryota</taxon>
        <taxon>Viridiplantae</taxon>
        <taxon>Streptophyta</taxon>
        <taxon>Embryophyta</taxon>
        <taxon>Tracheophyta</taxon>
        <taxon>Spermatophyta</taxon>
        <taxon>Magnoliopsida</taxon>
        <taxon>Liliopsida</taxon>
        <taxon>Poales</taxon>
        <taxon>Poaceae</taxon>
        <taxon>PACMAD clade</taxon>
        <taxon>Arundinoideae</taxon>
        <taxon>Arundineae</taxon>
        <taxon>Arundo</taxon>
    </lineage>
</organism>
<proteinExistence type="predicted"/>
<name>A0A0A8XXQ5_ARUDO</name>
<reference evidence="1" key="2">
    <citation type="journal article" date="2015" name="Data Brief">
        <title>Shoot transcriptome of the giant reed, Arundo donax.</title>
        <authorList>
            <person name="Barrero R.A."/>
            <person name="Guerrero F.D."/>
            <person name="Moolhuijzen P."/>
            <person name="Goolsby J.A."/>
            <person name="Tidwell J."/>
            <person name="Bellgard S.E."/>
            <person name="Bellgard M.I."/>
        </authorList>
    </citation>
    <scope>NUCLEOTIDE SEQUENCE</scope>
    <source>
        <tissue evidence="1">Shoot tissue taken approximately 20 cm above the soil surface</tissue>
    </source>
</reference>